<sequence length="206" mass="22423">MSEHKDATRVAAGLKAAMHNPNVSAEAKADAEQRLEHMGAIEHQAQRGSKQAPTGGTHEQRVMGGYKATLSNPNTSEHAKAHAREVLEAAGYLERPAGTSEEEHETRVLAGYKAALHNPRVSDAAKQHAREYLGERDSLRVLRAQATLAGTVYTALHLPHPPPGPCNDVIATLYTWFPSEDEEPPHGRGPHKASDRWGQLSGFERP</sequence>
<gene>
    <name evidence="1" type="ORF">FA95DRAFT_1647893</name>
</gene>
<dbReference type="Proteomes" id="UP000814033">
    <property type="component" value="Unassembled WGS sequence"/>
</dbReference>
<reference evidence="1" key="1">
    <citation type="submission" date="2021-02" db="EMBL/GenBank/DDBJ databases">
        <authorList>
            <consortium name="DOE Joint Genome Institute"/>
            <person name="Ahrendt S."/>
            <person name="Looney B.P."/>
            <person name="Miyauchi S."/>
            <person name="Morin E."/>
            <person name="Drula E."/>
            <person name="Courty P.E."/>
            <person name="Chicoki N."/>
            <person name="Fauchery L."/>
            <person name="Kohler A."/>
            <person name="Kuo A."/>
            <person name="Labutti K."/>
            <person name="Pangilinan J."/>
            <person name="Lipzen A."/>
            <person name="Riley R."/>
            <person name="Andreopoulos W."/>
            <person name="He G."/>
            <person name="Johnson J."/>
            <person name="Barry K.W."/>
            <person name="Grigoriev I.V."/>
            <person name="Nagy L."/>
            <person name="Hibbett D."/>
            <person name="Henrissat B."/>
            <person name="Matheny P.B."/>
            <person name="Labbe J."/>
            <person name="Martin F."/>
        </authorList>
    </citation>
    <scope>NUCLEOTIDE SEQUENCE</scope>
    <source>
        <strain evidence="1">FP105234-sp</strain>
    </source>
</reference>
<reference evidence="1" key="2">
    <citation type="journal article" date="2022" name="New Phytol.">
        <title>Evolutionary transition to the ectomycorrhizal habit in the genomes of a hyperdiverse lineage of mushroom-forming fungi.</title>
        <authorList>
            <person name="Looney B."/>
            <person name="Miyauchi S."/>
            <person name="Morin E."/>
            <person name="Drula E."/>
            <person name="Courty P.E."/>
            <person name="Kohler A."/>
            <person name="Kuo A."/>
            <person name="LaButti K."/>
            <person name="Pangilinan J."/>
            <person name="Lipzen A."/>
            <person name="Riley R."/>
            <person name="Andreopoulos W."/>
            <person name="He G."/>
            <person name="Johnson J."/>
            <person name="Nolan M."/>
            <person name="Tritt A."/>
            <person name="Barry K.W."/>
            <person name="Grigoriev I.V."/>
            <person name="Nagy L.G."/>
            <person name="Hibbett D."/>
            <person name="Henrissat B."/>
            <person name="Matheny P.B."/>
            <person name="Labbe J."/>
            <person name="Martin F.M."/>
        </authorList>
    </citation>
    <scope>NUCLEOTIDE SEQUENCE</scope>
    <source>
        <strain evidence="1">FP105234-sp</strain>
    </source>
</reference>
<keyword evidence="2" id="KW-1185">Reference proteome</keyword>
<accession>A0ACB8RAL2</accession>
<dbReference type="EMBL" id="MU276180">
    <property type="protein sequence ID" value="KAI0040636.1"/>
    <property type="molecule type" value="Genomic_DNA"/>
</dbReference>
<organism evidence="1 2">
    <name type="scientific">Auriscalpium vulgare</name>
    <dbReference type="NCBI Taxonomy" id="40419"/>
    <lineage>
        <taxon>Eukaryota</taxon>
        <taxon>Fungi</taxon>
        <taxon>Dikarya</taxon>
        <taxon>Basidiomycota</taxon>
        <taxon>Agaricomycotina</taxon>
        <taxon>Agaricomycetes</taxon>
        <taxon>Russulales</taxon>
        <taxon>Auriscalpiaceae</taxon>
        <taxon>Auriscalpium</taxon>
    </lineage>
</organism>
<comment type="caution">
    <text evidence="1">The sequence shown here is derived from an EMBL/GenBank/DDBJ whole genome shotgun (WGS) entry which is preliminary data.</text>
</comment>
<name>A0ACB8RAL2_9AGAM</name>
<protein>
    <submittedName>
        <fullName evidence="1">Uncharacterized protein</fullName>
    </submittedName>
</protein>
<evidence type="ECO:0000313" key="1">
    <source>
        <dbReference type="EMBL" id="KAI0040636.1"/>
    </source>
</evidence>
<evidence type="ECO:0000313" key="2">
    <source>
        <dbReference type="Proteomes" id="UP000814033"/>
    </source>
</evidence>
<proteinExistence type="predicted"/>